<dbReference type="EMBL" id="JARYMX010000002">
    <property type="protein sequence ID" value="KAJ9559592.1"/>
    <property type="molecule type" value="Genomic_DNA"/>
</dbReference>
<protein>
    <recommendedName>
        <fullName evidence="4">Transmembrane protein</fullName>
    </recommendedName>
</protein>
<feature type="transmembrane region" description="Helical" evidence="1">
    <location>
        <begin position="75"/>
        <end position="95"/>
    </location>
</feature>
<name>A0AA38WG60_9ASTR</name>
<sequence length="107" mass="12149">MEPMTDSTGELRFNPNPYNPVEEPLLLLVVGFSFSSKKSMSMFSSLRNSGEEMGFSMRRRNGEWWLEEGGRRKEVVAVAVAVAVVVVTEIIRLHYMDFNNLLDCLTS</sequence>
<keyword evidence="1" id="KW-0812">Transmembrane</keyword>
<dbReference type="AlphaFoldDB" id="A0AA38WG60"/>
<reference evidence="2" key="1">
    <citation type="submission" date="2023-03" db="EMBL/GenBank/DDBJ databases">
        <title>Chromosome-scale reference genome and RAD-based genetic map of yellow starthistle (Centaurea solstitialis) reveal putative structural variation and QTLs associated with invader traits.</title>
        <authorList>
            <person name="Reatini B."/>
            <person name="Cang F.A."/>
            <person name="Jiang Q."/>
            <person name="Mckibben M.T.W."/>
            <person name="Barker M.S."/>
            <person name="Rieseberg L.H."/>
            <person name="Dlugosch K.M."/>
        </authorList>
    </citation>
    <scope>NUCLEOTIDE SEQUENCE</scope>
    <source>
        <strain evidence="2">CAN-66</strain>
        <tissue evidence="2">Leaf</tissue>
    </source>
</reference>
<keyword evidence="3" id="KW-1185">Reference proteome</keyword>
<comment type="caution">
    <text evidence="2">The sequence shown here is derived from an EMBL/GenBank/DDBJ whole genome shotgun (WGS) entry which is preliminary data.</text>
</comment>
<keyword evidence="1" id="KW-0472">Membrane</keyword>
<evidence type="ECO:0000256" key="1">
    <source>
        <dbReference type="SAM" id="Phobius"/>
    </source>
</evidence>
<evidence type="ECO:0000313" key="3">
    <source>
        <dbReference type="Proteomes" id="UP001172457"/>
    </source>
</evidence>
<accession>A0AA38WG60</accession>
<evidence type="ECO:0000313" key="2">
    <source>
        <dbReference type="EMBL" id="KAJ9559592.1"/>
    </source>
</evidence>
<organism evidence="2 3">
    <name type="scientific">Centaurea solstitialis</name>
    <name type="common">yellow star-thistle</name>
    <dbReference type="NCBI Taxonomy" id="347529"/>
    <lineage>
        <taxon>Eukaryota</taxon>
        <taxon>Viridiplantae</taxon>
        <taxon>Streptophyta</taxon>
        <taxon>Embryophyta</taxon>
        <taxon>Tracheophyta</taxon>
        <taxon>Spermatophyta</taxon>
        <taxon>Magnoliopsida</taxon>
        <taxon>eudicotyledons</taxon>
        <taxon>Gunneridae</taxon>
        <taxon>Pentapetalae</taxon>
        <taxon>asterids</taxon>
        <taxon>campanulids</taxon>
        <taxon>Asterales</taxon>
        <taxon>Asteraceae</taxon>
        <taxon>Carduoideae</taxon>
        <taxon>Cardueae</taxon>
        <taxon>Centaureinae</taxon>
        <taxon>Centaurea</taxon>
    </lineage>
</organism>
<evidence type="ECO:0008006" key="4">
    <source>
        <dbReference type="Google" id="ProtNLM"/>
    </source>
</evidence>
<dbReference type="Proteomes" id="UP001172457">
    <property type="component" value="Chromosome 2"/>
</dbReference>
<keyword evidence="1" id="KW-1133">Transmembrane helix</keyword>
<gene>
    <name evidence="2" type="ORF">OSB04_004752</name>
</gene>
<proteinExistence type="predicted"/>